<sequence>MADKRLGLDFSNFLSFLASNKKEVTLPSQKKVVTLPKALPKKKPAPVLQCELDRIIDDCSICDDIDDVLRIIVRSKKSEGTELKTFITW</sequence>
<dbReference type="EMBL" id="MK072066">
    <property type="protein sequence ID" value="AYV77796.1"/>
    <property type="molecule type" value="Genomic_DNA"/>
</dbReference>
<accession>A0A3G4ZSC3</accession>
<protein>
    <submittedName>
        <fullName evidence="1">Uncharacterized protein</fullName>
    </submittedName>
</protein>
<proteinExistence type="predicted"/>
<gene>
    <name evidence="1" type="ORF">Edafosvirus1_127</name>
</gene>
<reference evidence="1" key="1">
    <citation type="submission" date="2018-10" db="EMBL/GenBank/DDBJ databases">
        <title>Hidden diversity of soil giant viruses.</title>
        <authorList>
            <person name="Schulz F."/>
            <person name="Alteio L."/>
            <person name="Goudeau D."/>
            <person name="Ryan E.M."/>
            <person name="Malmstrom R.R."/>
            <person name="Blanchard J."/>
            <person name="Woyke T."/>
        </authorList>
    </citation>
    <scope>NUCLEOTIDE SEQUENCE</scope>
    <source>
        <strain evidence="1">EDV1</strain>
    </source>
</reference>
<evidence type="ECO:0000313" key="1">
    <source>
        <dbReference type="EMBL" id="AYV77796.1"/>
    </source>
</evidence>
<name>A0A3G4ZSC3_9VIRU</name>
<organism evidence="1">
    <name type="scientific">Edafosvirus sp</name>
    <dbReference type="NCBI Taxonomy" id="2487765"/>
    <lineage>
        <taxon>Viruses</taxon>
        <taxon>Varidnaviria</taxon>
        <taxon>Bamfordvirae</taxon>
        <taxon>Nucleocytoviricota</taxon>
        <taxon>Megaviricetes</taxon>
        <taxon>Imitervirales</taxon>
        <taxon>Mimiviridae</taxon>
        <taxon>Klosneuvirinae</taxon>
    </lineage>
</organism>